<keyword evidence="2" id="KW-0964">Secreted</keyword>
<dbReference type="InterPro" id="IPR036574">
    <property type="entry name" value="Scorpion_toxin-like_sf"/>
</dbReference>
<evidence type="ECO:0000256" key="2">
    <source>
        <dbReference type="ARBA" id="ARBA00022525"/>
    </source>
</evidence>
<dbReference type="PROSITE" id="PS01138">
    <property type="entry name" value="SCORP_SHORT_TOXIN"/>
    <property type="match status" value="1"/>
</dbReference>
<sequence length="60" mass="6795">MSNLPVFVIMLLLCSMFYSSDCQKFTQIKCAGTKECIEPCKGITGKPRAKCMNRKCTCYM</sequence>
<dbReference type="SMR" id="A0A0U1SCI3"/>
<comment type="subcellular location">
    <subcellularLocation>
        <location evidence="1">Secreted</location>
    </subcellularLocation>
</comment>
<evidence type="ECO:0000256" key="1">
    <source>
        <dbReference type="ARBA" id="ARBA00004613"/>
    </source>
</evidence>
<organism evidence="4">
    <name type="scientific">Isometrus maculatus</name>
    <name type="common">Lesser brown scorpion</name>
    <name type="synonym">Scorpio maculatus</name>
    <dbReference type="NCBI Taxonomy" id="497827"/>
    <lineage>
        <taxon>Eukaryota</taxon>
        <taxon>Metazoa</taxon>
        <taxon>Ecdysozoa</taxon>
        <taxon>Arthropoda</taxon>
        <taxon>Chelicerata</taxon>
        <taxon>Arachnida</taxon>
        <taxon>Scorpiones</taxon>
        <taxon>Buthida</taxon>
        <taxon>Buthoidea</taxon>
        <taxon>Buthidae</taxon>
        <taxon>Isometrus</taxon>
    </lineage>
</organism>
<name>A0A0U1SCI3_ISOMC</name>
<dbReference type="GO" id="GO:0008200">
    <property type="term" value="F:ion channel inhibitor activity"/>
    <property type="evidence" value="ECO:0007669"/>
    <property type="project" value="InterPro"/>
</dbReference>
<feature type="signal peptide" evidence="3">
    <location>
        <begin position="1"/>
        <end position="22"/>
    </location>
</feature>
<protein>
    <submittedName>
        <fullName evidence="4">Uncharacterized protein</fullName>
    </submittedName>
</protein>
<dbReference type="GO" id="GO:0005576">
    <property type="term" value="C:extracellular region"/>
    <property type="evidence" value="ECO:0007669"/>
    <property type="project" value="UniProtKB-SubCell"/>
</dbReference>
<reference evidence="4" key="1">
    <citation type="submission" date="2007-10" db="EMBL/GenBank/DDBJ databases">
        <title>Classification and functional annotation of ESTs from venom glands of Isometrus maculatus.</title>
        <authorList>
            <person name="Li W."/>
            <person name="Ma Y."/>
            <person name="Zhao R."/>
            <person name="Cao Z."/>
        </authorList>
    </citation>
    <scope>NUCLEOTIDE SEQUENCE</scope>
    <source>
        <tissue evidence="4">Venom gland</tissue>
    </source>
</reference>
<evidence type="ECO:0000313" key="4">
    <source>
        <dbReference type="EMBL" id="ACD12029.1"/>
    </source>
</evidence>
<accession>A0A0U1SCI3</accession>
<dbReference type="SUPFAM" id="SSF57095">
    <property type="entry name" value="Scorpion toxin-like"/>
    <property type="match status" value="1"/>
</dbReference>
<keyword evidence="3" id="KW-0732">Signal</keyword>
<dbReference type="Gene3D" id="3.30.30.10">
    <property type="entry name" value="Knottin, scorpion toxin-like"/>
    <property type="match status" value="1"/>
</dbReference>
<dbReference type="Pfam" id="PF00451">
    <property type="entry name" value="Toxin_2"/>
    <property type="match status" value="1"/>
</dbReference>
<dbReference type="PRINTS" id="PR00286">
    <property type="entry name" value="CHARYBDTOXIN"/>
</dbReference>
<dbReference type="EMBL" id="EU252485">
    <property type="protein sequence ID" value="ACD12029.1"/>
    <property type="molecule type" value="mRNA"/>
</dbReference>
<evidence type="ECO:0000256" key="3">
    <source>
        <dbReference type="SAM" id="SignalP"/>
    </source>
</evidence>
<feature type="chain" id="PRO_5006829192" evidence="3">
    <location>
        <begin position="23"/>
        <end position="60"/>
    </location>
</feature>
<dbReference type="InterPro" id="IPR001947">
    <property type="entry name" value="Scorpion_toxinS_K_inh"/>
</dbReference>
<proteinExistence type="evidence at transcript level"/>
<dbReference type="AlphaFoldDB" id="A0A0U1SCI3"/>